<dbReference type="OrthoDB" id="9813903at2"/>
<organism evidence="5 6">
    <name type="scientific">Orrella marina</name>
    <dbReference type="NCBI Taxonomy" id="2163011"/>
    <lineage>
        <taxon>Bacteria</taxon>
        <taxon>Pseudomonadati</taxon>
        <taxon>Pseudomonadota</taxon>
        <taxon>Betaproteobacteria</taxon>
        <taxon>Burkholderiales</taxon>
        <taxon>Alcaligenaceae</taxon>
        <taxon>Orrella</taxon>
    </lineage>
</organism>
<dbReference type="GO" id="GO:0043709">
    <property type="term" value="P:cell adhesion involved in single-species biofilm formation"/>
    <property type="evidence" value="ECO:0007669"/>
    <property type="project" value="TreeGrafter"/>
</dbReference>
<reference evidence="5 6" key="1">
    <citation type="submission" date="2018-04" db="EMBL/GenBank/DDBJ databases">
        <title>Bordetella sp. HZ20 isolated from seawater.</title>
        <authorList>
            <person name="Sun C."/>
        </authorList>
    </citation>
    <scope>NUCLEOTIDE SEQUENCE [LARGE SCALE GENOMIC DNA]</scope>
    <source>
        <strain evidence="5 6">HZ20</strain>
    </source>
</reference>
<evidence type="ECO:0000259" key="4">
    <source>
        <dbReference type="PROSITE" id="PS50887"/>
    </source>
</evidence>
<dbReference type="CDD" id="cd01949">
    <property type="entry name" value="GGDEF"/>
    <property type="match status" value="1"/>
</dbReference>
<feature type="transmembrane region" description="Helical" evidence="3">
    <location>
        <begin position="39"/>
        <end position="57"/>
    </location>
</feature>
<dbReference type="PANTHER" id="PTHR45138">
    <property type="entry name" value="REGULATORY COMPONENTS OF SENSORY TRANSDUCTION SYSTEM"/>
    <property type="match status" value="1"/>
</dbReference>
<feature type="transmembrane region" description="Helical" evidence="3">
    <location>
        <begin position="190"/>
        <end position="212"/>
    </location>
</feature>
<feature type="transmembrane region" description="Helical" evidence="3">
    <location>
        <begin position="156"/>
        <end position="178"/>
    </location>
</feature>
<dbReference type="NCBIfam" id="TIGR00254">
    <property type="entry name" value="GGDEF"/>
    <property type="match status" value="1"/>
</dbReference>
<evidence type="ECO:0000256" key="1">
    <source>
        <dbReference type="ARBA" id="ARBA00012528"/>
    </source>
</evidence>
<dbReference type="GO" id="GO:0005886">
    <property type="term" value="C:plasma membrane"/>
    <property type="evidence" value="ECO:0007669"/>
    <property type="project" value="TreeGrafter"/>
</dbReference>
<dbReference type="SUPFAM" id="SSF55073">
    <property type="entry name" value="Nucleotide cyclase"/>
    <property type="match status" value="1"/>
</dbReference>
<dbReference type="KEGG" id="boz:DBV39_10785"/>
<feature type="transmembrane region" description="Helical" evidence="3">
    <location>
        <begin position="97"/>
        <end position="119"/>
    </location>
</feature>
<dbReference type="InterPro" id="IPR043128">
    <property type="entry name" value="Rev_trsase/Diguanyl_cyclase"/>
</dbReference>
<dbReference type="SMART" id="SM00267">
    <property type="entry name" value="GGDEF"/>
    <property type="match status" value="1"/>
</dbReference>
<dbReference type="FunFam" id="3.30.70.270:FF:000001">
    <property type="entry name" value="Diguanylate cyclase domain protein"/>
    <property type="match status" value="1"/>
</dbReference>
<keyword evidence="6" id="KW-1185">Reference proteome</keyword>
<dbReference type="InterPro" id="IPR050469">
    <property type="entry name" value="Diguanylate_Cyclase"/>
</dbReference>
<dbReference type="InterPro" id="IPR029787">
    <property type="entry name" value="Nucleotide_cyclase"/>
</dbReference>
<dbReference type="Gene3D" id="3.30.70.270">
    <property type="match status" value="1"/>
</dbReference>
<evidence type="ECO:0000256" key="3">
    <source>
        <dbReference type="SAM" id="Phobius"/>
    </source>
</evidence>
<keyword evidence="3" id="KW-0812">Transmembrane</keyword>
<feature type="transmembrane region" description="Helical" evidence="3">
    <location>
        <begin position="125"/>
        <end position="144"/>
    </location>
</feature>
<sequence>MLTAPQVVLLFSALTIGSMGLLMVFLARDHNNYVRGMSEWGAGLLLTSATIIIAFIARSTVGVMLSVVIAQSLVLIAIMIANHGVRRFFDEPGPYSPLTLLLFIATFIGCAVTFTWIYPSLDGRNVVYMLGGSIVLVDMISVLYRYRHQGVGVKILGTSIIALLVVRAIKLIAAFIGVQTSESLFDASSYQLILLVLPSVLIPLATLAFILMGSDKLVHRLNQMIRHDDLTGALNKASLFQELRREIPRSVRYSHPLSLLMIDLDNFKAINDRQGHLHGDQVLRSVVEQIQSCVRSTDFVARFGGDEFAVLLTDTDIDAAKLTAQRVLVGIQEVLPPECGGSIGISAIRSHGETPESLLHRADQALYKAKCSGKNQLALA</sequence>
<dbReference type="Pfam" id="PF00990">
    <property type="entry name" value="GGDEF"/>
    <property type="match status" value="1"/>
</dbReference>
<keyword evidence="3" id="KW-1133">Transmembrane helix</keyword>
<keyword evidence="3" id="KW-0472">Membrane</keyword>
<gene>
    <name evidence="5" type="ORF">DBV39_10785</name>
</gene>
<evidence type="ECO:0000313" key="5">
    <source>
        <dbReference type="EMBL" id="AWB34114.1"/>
    </source>
</evidence>
<dbReference type="EMBL" id="CP028901">
    <property type="protein sequence ID" value="AWB34114.1"/>
    <property type="molecule type" value="Genomic_DNA"/>
</dbReference>
<evidence type="ECO:0000256" key="2">
    <source>
        <dbReference type="ARBA" id="ARBA00034247"/>
    </source>
</evidence>
<evidence type="ECO:0000313" key="6">
    <source>
        <dbReference type="Proteomes" id="UP000244571"/>
    </source>
</evidence>
<comment type="catalytic activity">
    <reaction evidence="2">
        <text>2 GTP = 3',3'-c-di-GMP + 2 diphosphate</text>
        <dbReference type="Rhea" id="RHEA:24898"/>
        <dbReference type="ChEBI" id="CHEBI:33019"/>
        <dbReference type="ChEBI" id="CHEBI:37565"/>
        <dbReference type="ChEBI" id="CHEBI:58805"/>
        <dbReference type="EC" id="2.7.7.65"/>
    </reaction>
</comment>
<proteinExistence type="predicted"/>
<name>A0A2R4XK27_9BURK</name>
<feature type="transmembrane region" description="Helical" evidence="3">
    <location>
        <begin position="63"/>
        <end position="85"/>
    </location>
</feature>
<dbReference type="AlphaFoldDB" id="A0A2R4XK27"/>
<accession>A0A2R4XK27</accession>
<dbReference type="InterPro" id="IPR000160">
    <property type="entry name" value="GGDEF_dom"/>
</dbReference>
<dbReference type="GO" id="GO:1902201">
    <property type="term" value="P:negative regulation of bacterial-type flagellum-dependent cell motility"/>
    <property type="evidence" value="ECO:0007669"/>
    <property type="project" value="TreeGrafter"/>
</dbReference>
<dbReference type="Proteomes" id="UP000244571">
    <property type="component" value="Chromosome"/>
</dbReference>
<dbReference type="RefSeq" id="WP_108621530.1">
    <property type="nucleotide sequence ID" value="NZ_CP028901.1"/>
</dbReference>
<dbReference type="PROSITE" id="PS50887">
    <property type="entry name" value="GGDEF"/>
    <property type="match status" value="1"/>
</dbReference>
<feature type="domain" description="GGDEF" evidence="4">
    <location>
        <begin position="255"/>
        <end position="380"/>
    </location>
</feature>
<dbReference type="PANTHER" id="PTHR45138:SF9">
    <property type="entry name" value="DIGUANYLATE CYCLASE DGCM-RELATED"/>
    <property type="match status" value="1"/>
</dbReference>
<dbReference type="EC" id="2.7.7.65" evidence="1"/>
<protein>
    <recommendedName>
        <fullName evidence="1">diguanylate cyclase</fullName>
        <ecNumber evidence="1">2.7.7.65</ecNumber>
    </recommendedName>
</protein>
<feature type="transmembrane region" description="Helical" evidence="3">
    <location>
        <begin position="6"/>
        <end position="27"/>
    </location>
</feature>
<dbReference type="GO" id="GO:0052621">
    <property type="term" value="F:diguanylate cyclase activity"/>
    <property type="evidence" value="ECO:0007669"/>
    <property type="project" value="UniProtKB-EC"/>
</dbReference>